<protein>
    <recommendedName>
        <fullName evidence="9">SET domain-containing protein</fullName>
    </recommendedName>
</protein>
<evidence type="ECO:0000256" key="2">
    <source>
        <dbReference type="ARBA" id="ARBA00022454"/>
    </source>
</evidence>
<dbReference type="InterPro" id="IPR001214">
    <property type="entry name" value="SET_dom"/>
</dbReference>
<keyword evidence="11" id="KW-1185">Reference proteome</keyword>
<feature type="compositionally biased region" description="Acidic residues" evidence="8">
    <location>
        <begin position="145"/>
        <end position="154"/>
    </location>
</feature>
<evidence type="ECO:0000313" key="11">
    <source>
        <dbReference type="Proteomes" id="UP001302126"/>
    </source>
</evidence>
<gene>
    <name evidence="10" type="ORF">QBC35DRAFT_394198</name>
</gene>
<organism evidence="10 11">
    <name type="scientific">Podospora australis</name>
    <dbReference type="NCBI Taxonomy" id="1536484"/>
    <lineage>
        <taxon>Eukaryota</taxon>
        <taxon>Fungi</taxon>
        <taxon>Dikarya</taxon>
        <taxon>Ascomycota</taxon>
        <taxon>Pezizomycotina</taxon>
        <taxon>Sordariomycetes</taxon>
        <taxon>Sordariomycetidae</taxon>
        <taxon>Sordariales</taxon>
        <taxon>Podosporaceae</taxon>
        <taxon>Podospora</taxon>
    </lineage>
</organism>
<evidence type="ECO:0000256" key="6">
    <source>
        <dbReference type="ARBA" id="ARBA00022723"/>
    </source>
</evidence>
<proteinExistence type="predicted"/>
<dbReference type="Proteomes" id="UP001302126">
    <property type="component" value="Unassembled WGS sequence"/>
</dbReference>
<reference evidence="10" key="1">
    <citation type="journal article" date="2023" name="Mol. Phylogenet. Evol.">
        <title>Genome-scale phylogeny and comparative genomics of the fungal order Sordariales.</title>
        <authorList>
            <person name="Hensen N."/>
            <person name="Bonometti L."/>
            <person name="Westerberg I."/>
            <person name="Brannstrom I.O."/>
            <person name="Guillou S."/>
            <person name="Cros-Aarteil S."/>
            <person name="Calhoun S."/>
            <person name="Haridas S."/>
            <person name="Kuo A."/>
            <person name="Mondo S."/>
            <person name="Pangilinan J."/>
            <person name="Riley R."/>
            <person name="LaButti K."/>
            <person name="Andreopoulos B."/>
            <person name="Lipzen A."/>
            <person name="Chen C."/>
            <person name="Yan M."/>
            <person name="Daum C."/>
            <person name="Ng V."/>
            <person name="Clum A."/>
            <person name="Steindorff A."/>
            <person name="Ohm R.A."/>
            <person name="Martin F."/>
            <person name="Silar P."/>
            <person name="Natvig D.O."/>
            <person name="Lalanne C."/>
            <person name="Gautier V."/>
            <person name="Ament-Velasquez S.L."/>
            <person name="Kruys A."/>
            <person name="Hutchinson M.I."/>
            <person name="Powell A.J."/>
            <person name="Barry K."/>
            <person name="Miller A.N."/>
            <person name="Grigoriev I.V."/>
            <person name="Debuchy R."/>
            <person name="Gladieux P."/>
            <person name="Hiltunen Thoren M."/>
            <person name="Johannesson H."/>
        </authorList>
    </citation>
    <scope>NUCLEOTIDE SEQUENCE</scope>
    <source>
        <strain evidence="10">PSN309</strain>
    </source>
</reference>
<evidence type="ECO:0000259" key="9">
    <source>
        <dbReference type="PROSITE" id="PS50280"/>
    </source>
</evidence>
<comment type="caution">
    <text evidence="10">The sequence shown here is derived from an EMBL/GenBank/DDBJ whole genome shotgun (WGS) entry which is preliminary data.</text>
</comment>
<reference evidence="10" key="2">
    <citation type="submission" date="2023-05" db="EMBL/GenBank/DDBJ databases">
        <authorList>
            <consortium name="Lawrence Berkeley National Laboratory"/>
            <person name="Steindorff A."/>
            <person name="Hensen N."/>
            <person name="Bonometti L."/>
            <person name="Westerberg I."/>
            <person name="Brannstrom I.O."/>
            <person name="Guillou S."/>
            <person name="Cros-Aarteil S."/>
            <person name="Calhoun S."/>
            <person name="Haridas S."/>
            <person name="Kuo A."/>
            <person name="Mondo S."/>
            <person name="Pangilinan J."/>
            <person name="Riley R."/>
            <person name="Labutti K."/>
            <person name="Andreopoulos B."/>
            <person name="Lipzen A."/>
            <person name="Chen C."/>
            <person name="Yanf M."/>
            <person name="Daum C."/>
            <person name="Ng V."/>
            <person name="Clum A."/>
            <person name="Ohm R."/>
            <person name="Martin F."/>
            <person name="Silar P."/>
            <person name="Natvig D."/>
            <person name="Lalanne C."/>
            <person name="Gautier V."/>
            <person name="Ament-Velasquez S.L."/>
            <person name="Kruys A."/>
            <person name="Hutchinson M.I."/>
            <person name="Powell A.J."/>
            <person name="Barry K."/>
            <person name="Miller A.N."/>
            <person name="Grigoriev I.V."/>
            <person name="Debuchy R."/>
            <person name="Gladieux P."/>
            <person name="Thoren M.H."/>
            <person name="Johannesson H."/>
        </authorList>
    </citation>
    <scope>NUCLEOTIDE SEQUENCE</scope>
    <source>
        <strain evidence="10">PSN309</strain>
    </source>
</reference>
<dbReference type="PANTHER" id="PTHR46223">
    <property type="entry name" value="HISTONE-LYSINE N-METHYLTRANSFERASE SUV39H"/>
    <property type="match status" value="1"/>
</dbReference>
<dbReference type="PANTHER" id="PTHR46223:SF3">
    <property type="entry name" value="HISTONE-LYSINE N-METHYLTRANSFERASE SET-23"/>
    <property type="match status" value="1"/>
</dbReference>
<dbReference type="GO" id="GO:0046872">
    <property type="term" value="F:metal ion binding"/>
    <property type="evidence" value="ECO:0007669"/>
    <property type="project" value="UniProtKB-KW"/>
</dbReference>
<dbReference type="AlphaFoldDB" id="A0AAN6WKZ5"/>
<keyword evidence="7" id="KW-0862">Zinc</keyword>
<dbReference type="GO" id="GO:0008168">
    <property type="term" value="F:methyltransferase activity"/>
    <property type="evidence" value="ECO:0007669"/>
    <property type="project" value="UniProtKB-KW"/>
</dbReference>
<accession>A0AAN6WKZ5</accession>
<evidence type="ECO:0000256" key="4">
    <source>
        <dbReference type="ARBA" id="ARBA00022679"/>
    </source>
</evidence>
<keyword evidence="3" id="KW-0489">Methyltransferase</keyword>
<comment type="subcellular location">
    <subcellularLocation>
        <location evidence="1">Chromosome</location>
    </subcellularLocation>
</comment>
<evidence type="ECO:0000256" key="7">
    <source>
        <dbReference type="ARBA" id="ARBA00022833"/>
    </source>
</evidence>
<keyword evidence="6" id="KW-0479">Metal-binding</keyword>
<evidence type="ECO:0000256" key="5">
    <source>
        <dbReference type="ARBA" id="ARBA00022691"/>
    </source>
</evidence>
<keyword evidence="5" id="KW-0949">S-adenosyl-L-methionine</keyword>
<dbReference type="GO" id="GO:0005694">
    <property type="term" value="C:chromosome"/>
    <property type="evidence" value="ECO:0007669"/>
    <property type="project" value="UniProtKB-SubCell"/>
</dbReference>
<evidence type="ECO:0000313" key="10">
    <source>
        <dbReference type="EMBL" id="KAK4183275.1"/>
    </source>
</evidence>
<evidence type="ECO:0000256" key="1">
    <source>
        <dbReference type="ARBA" id="ARBA00004286"/>
    </source>
</evidence>
<dbReference type="SUPFAM" id="SSF82199">
    <property type="entry name" value="SET domain"/>
    <property type="match status" value="1"/>
</dbReference>
<dbReference type="InterPro" id="IPR050973">
    <property type="entry name" value="H3K9_Histone-Lys_N-MTase"/>
</dbReference>
<feature type="domain" description="SET" evidence="9">
    <location>
        <begin position="11"/>
        <end position="112"/>
    </location>
</feature>
<dbReference type="GO" id="GO:0032259">
    <property type="term" value="P:methylation"/>
    <property type="evidence" value="ECO:0007669"/>
    <property type="project" value="UniProtKB-KW"/>
</dbReference>
<keyword evidence="2" id="KW-0158">Chromosome</keyword>
<keyword evidence="4" id="KW-0808">Transferase</keyword>
<feature type="region of interest" description="Disordered" evidence="8">
    <location>
        <begin position="134"/>
        <end position="154"/>
    </location>
</feature>
<dbReference type="InterPro" id="IPR046341">
    <property type="entry name" value="SET_dom_sf"/>
</dbReference>
<evidence type="ECO:0000256" key="8">
    <source>
        <dbReference type="SAM" id="MobiDB-lite"/>
    </source>
</evidence>
<dbReference type="PROSITE" id="PS50280">
    <property type="entry name" value="SET"/>
    <property type="match status" value="1"/>
</dbReference>
<sequence>MGYGAFYTGRAPIQRRRLLGLYFGVTKRYENRSRAQTRQLYYNFEHRGEPERLACHTREIDAANIGNWTRFCNHHCDPNIRVRYRQVGHVRVIAFIARMVINTNDQLTISYGPGYFQGRQPPMQCHCDVELANGLPHDPDHEDPNDPEYDSDLA</sequence>
<dbReference type="Pfam" id="PF00856">
    <property type="entry name" value="SET"/>
    <property type="match status" value="1"/>
</dbReference>
<dbReference type="Gene3D" id="2.170.270.10">
    <property type="entry name" value="SET domain"/>
    <property type="match status" value="1"/>
</dbReference>
<name>A0AAN6WKZ5_9PEZI</name>
<dbReference type="EMBL" id="MU864561">
    <property type="protein sequence ID" value="KAK4183275.1"/>
    <property type="molecule type" value="Genomic_DNA"/>
</dbReference>
<evidence type="ECO:0000256" key="3">
    <source>
        <dbReference type="ARBA" id="ARBA00022603"/>
    </source>
</evidence>